<dbReference type="InterPro" id="IPR013785">
    <property type="entry name" value="Aldolase_TIM"/>
</dbReference>
<dbReference type="Gene3D" id="3.20.20.70">
    <property type="entry name" value="Aldolase class I"/>
    <property type="match status" value="1"/>
</dbReference>
<dbReference type="PANTHER" id="PTHR22893">
    <property type="entry name" value="NADH OXIDOREDUCTASE-RELATED"/>
    <property type="match status" value="1"/>
</dbReference>
<protein>
    <submittedName>
        <fullName evidence="5">12-oxophytodienoate reductase 1</fullName>
    </submittedName>
</protein>
<dbReference type="Proteomes" id="UP000186720">
    <property type="component" value="Unassembled WGS sequence"/>
</dbReference>
<sequence>MSTDNIMDRGKLFSPVKLGSINLDHRIVMAPLTRMRTVENFIPNDLMVEYYAQRTTYGGLIIAEATVVSETGHGYYGAPGIYTIEHVAGWKKVTEAVHAKGGKIFLQLFHAGRGSHTELQPNGALPVGASEVPHNNVVYTPTGWKPATPNRALETAEIAGVVEDFRNASVLAKDAGFDGIELHGANGYLIDQFLQDGTNKRTDEYGGSAENRVRLLSEVVGAMVSVWGGDRVGVRLSPSGSFGEMSDHNPIALFSHAAETLNQFGLAYLHIVEPRVYGSTVEVEGLRPIAAEHLRKIFKNAIISVGGYEFETAKEVIEKGDADLVAFGRHFISNPDLVRRFAEGLPLNDYDRNSFYGGDARGYTDYPFYNREEA</sequence>
<evidence type="ECO:0000256" key="3">
    <source>
        <dbReference type="ARBA" id="ARBA00023002"/>
    </source>
</evidence>
<keyword evidence="6" id="KW-1185">Reference proteome</keyword>
<dbReference type="GO" id="GO:0005829">
    <property type="term" value="C:cytosol"/>
    <property type="evidence" value="ECO:0007669"/>
    <property type="project" value="UniProtKB-ARBA"/>
</dbReference>
<evidence type="ECO:0000313" key="6">
    <source>
        <dbReference type="Proteomes" id="UP000186720"/>
    </source>
</evidence>
<dbReference type="InterPro" id="IPR001155">
    <property type="entry name" value="OxRdtase_FMN_N"/>
</dbReference>
<comment type="similarity">
    <text evidence="2">Belongs to the NADH:flavin oxidoreductase/NADH oxidase family.</text>
</comment>
<comment type="cofactor">
    <cofactor evidence="1">
        <name>FMN</name>
        <dbReference type="ChEBI" id="CHEBI:58210"/>
    </cofactor>
</comment>
<dbReference type="STRING" id="1302689.RG47T_3576"/>
<dbReference type="Pfam" id="PF00724">
    <property type="entry name" value="Oxidored_FMN"/>
    <property type="match status" value="1"/>
</dbReference>
<dbReference type="EMBL" id="MPPL01000001">
    <property type="protein sequence ID" value="OKS88112.1"/>
    <property type="molecule type" value="Genomic_DNA"/>
</dbReference>
<feature type="domain" description="NADH:flavin oxidoreductase/NADH oxidase N-terminal" evidence="4">
    <location>
        <begin position="11"/>
        <end position="348"/>
    </location>
</feature>
<comment type="caution">
    <text evidence="5">The sequence shown here is derived from an EMBL/GenBank/DDBJ whole genome shotgun (WGS) entry which is preliminary data.</text>
</comment>
<organism evidence="5 6">
    <name type="scientific">Mucilaginibacter polytrichastri</name>
    <dbReference type="NCBI Taxonomy" id="1302689"/>
    <lineage>
        <taxon>Bacteria</taxon>
        <taxon>Pseudomonadati</taxon>
        <taxon>Bacteroidota</taxon>
        <taxon>Sphingobacteriia</taxon>
        <taxon>Sphingobacteriales</taxon>
        <taxon>Sphingobacteriaceae</taxon>
        <taxon>Mucilaginibacter</taxon>
    </lineage>
</organism>
<reference evidence="5 6" key="1">
    <citation type="submission" date="2016-11" db="EMBL/GenBank/DDBJ databases">
        <title>Whole Genome Sequencing of Mucilaginibacter polytrichastri RG4-7(T) isolated from the moss sample.</title>
        <authorList>
            <person name="Li Y."/>
        </authorList>
    </citation>
    <scope>NUCLEOTIDE SEQUENCE [LARGE SCALE GENOMIC DNA]</scope>
    <source>
        <strain evidence="5 6">RG4-7</strain>
    </source>
</reference>
<dbReference type="FunFam" id="3.20.20.70:FF:000059">
    <property type="entry name" value="N-ethylmaleimide reductase, FMN-linked"/>
    <property type="match status" value="1"/>
</dbReference>
<evidence type="ECO:0000259" key="4">
    <source>
        <dbReference type="Pfam" id="PF00724"/>
    </source>
</evidence>
<keyword evidence="3" id="KW-0560">Oxidoreductase</keyword>
<dbReference type="PANTHER" id="PTHR22893:SF91">
    <property type="entry name" value="NADPH DEHYDROGENASE 2-RELATED"/>
    <property type="match status" value="1"/>
</dbReference>
<dbReference type="CDD" id="cd02933">
    <property type="entry name" value="OYE_like_FMN"/>
    <property type="match status" value="1"/>
</dbReference>
<dbReference type="GO" id="GO:0010181">
    <property type="term" value="F:FMN binding"/>
    <property type="evidence" value="ECO:0007669"/>
    <property type="project" value="InterPro"/>
</dbReference>
<evidence type="ECO:0000313" key="5">
    <source>
        <dbReference type="EMBL" id="OKS88112.1"/>
    </source>
</evidence>
<evidence type="ECO:0000256" key="2">
    <source>
        <dbReference type="ARBA" id="ARBA00005979"/>
    </source>
</evidence>
<name>A0A1Q6A2B4_9SPHI</name>
<dbReference type="GO" id="GO:0016628">
    <property type="term" value="F:oxidoreductase activity, acting on the CH-CH group of donors, NAD or NADP as acceptor"/>
    <property type="evidence" value="ECO:0007669"/>
    <property type="project" value="UniProtKB-ARBA"/>
</dbReference>
<dbReference type="InterPro" id="IPR045247">
    <property type="entry name" value="Oye-like"/>
</dbReference>
<proteinExistence type="inferred from homology"/>
<dbReference type="SUPFAM" id="SSF51395">
    <property type="entry name" value="FMN-linked oxidoreductases"/>
    <property type="match status" value="1"/>
</dbReference>
<dbReference type="RefSeq" id="WP_074490662.1">
    <property type="nucleotide sequence ID" value="NZ_FPAM01000010.1"/>
</dbReference>
<gene>
    <name evidence="5" type="ORF">RG47T_3576</name>
</gene>
<accession>A0A1Q6A2B4</accession>
<dbReference type="AlphaFoldDB" id="A0A1Q6A2B4"/>
<dbReference type="OrthoDB" id="9772736at2"/>
<evidence type="ECO:0000256" key="1">
    <source>
        <dbReference type="ARBA" id="ARBA00001917"/>
    </source>
</evidence>